<dbReference type="AlphaFoldDB" id="A0A542YLS7"/>
<accession>A0A542YLS7</accession>
<evidence type="ECO:0000259" key="1">
    <source>
        <dbReference type="Pfam" id="PF09359"/>
    </source>
</evidence>
<dbReference type="EMBL" id="VFOP01000001">
    <property type="protein sequence ID" value="TQL49045.1"/>
    <property type="molecule type" value="Genomic_DNA"/>
</dbReference>
<protein>
    <submittedName>
        <fullName evidence="2">VTC domain-containing protein</fullName>
    </submittedName>
</protein>
<dbReference type="Proteomes" id="UP000319516">
    <property type="component" value="Unassembled WGS sequence"/>
</dbReference>
<evidence type="ECO:0000313" key="2">
    <source>
        <dbReference type="EMBL" id="TQL49045.1"/>
    </source>
</evidence>
<name>A0A542YLS7_9MICO</name>
<gene>
    <name evidence="2" type="ORF">FB467_0110</name>
</gene>
<dbReference type="Gene3D" id="3.20.100.30">
    <property type="entry name" value="VTC, catalytic tunnel domain"/>
    <property type="match status" value="1"/>
</dbReference>
<keyword evidence="3" id="KW-1185">Reference proteome</keyword>
<dbReference type="RefSeq" id="WP_141783354.1">
    <property type="nucleotide sequence ID" value="NZ_BAAAIK010000008.1"/>
</dbReference>
<dbReference type="InterPro" id="IPR018966">
    <property type="entry name" value="VTC_domain"/>
</dbReference>
<dbReference type="GO" id="GO:0006799">
    <property type="term" value="P:polyphosphate biosynthetic process"/>
    <property type="evidence" value="ECO:0007669"/>
    <property type="project" value="UniProtKB-ARBA"/>
</dbReference>
<reference evidence="2 3" key="1">
    <citation type="submission" date="2019-06" db="EMBL/GenBank/DDBJ databases">
        <title>Sequencing the genomes of 1000 actinobacteria strains.</title>
        <authorList>
            <person name="Klenk H.-P."/>
        </authorList>
    </citation>
    <scope>NUCLEOTIDE SEQUENCE [LARGE SCALE GENOMIC DNA]</scope>
    <source>
        <strain evidence="2 3">DSM 12335</strain>
    </source>
</reference>
<feature type="domain" description="VTC" evidence="1">
    <location>
        <begin position="2"/>
        <end position="214"/>
    </location>
</feature>
<evidence type="ECO:0000313" key="3">
    <source>
        <dbReference type="Proteomes" id="UP000319516"/>
    </source>
</evidence>
<organism evidence="2 3">
    <name type="scientific">Ornithinicoccus hortensis</name>
    <dbReference type="NCBI Taxonomy" id="82346"/>
    <lineage>
        <taxon>Bacteria</taxon>
        <taxon>Bacillati</taxon>
        <taxon>Actinomycetota</taxon>
        <taxon>Actinomycetes</taxon>
        <taxon>Micrococcales</taxon>
        <taxon>Intrasporangiaceae</taxon>
        <taxon>Ornithinicoccus</taxon>
    </lineage>
</organism>
<sequence>MDRKYLLDAAAARSTLAALPAGTRVLEIGGHRSFGYRSVYFDTPELDSFAGTAHPRRRRFKVRTRHYLGSGESWLEVKTRGPRGLTVKTRRLRSSDAAVDRAITETLLSRSDQAFVAEVLRQQQVPDIDVTELRPVLGTRYERSPLVLPTAARCTIDTRVTWQDVLGNVLSRPDLVIVESKTGSTPSPVDRSLWRLGIRPSRFSKFGSGLAALHPGLPANRWHPVLADVLAPTA</sequence>
<dbReference type="InterPro" id="IPR042267">
    <property type="entry name" value="VTC_sf"/>
</dbReference>
<dbReference type="Pfam" id="PF09359">
    <property type="entry name" value="VTC"/>
    <property type="match status" value="1"/>
</dbReference>
<dbReference type="OrthoDB" id="148766at2"/>
<proteinExistence type="predicted"/>
<comment type="caution">
    <text evidence="2">The sequence shown here is derived from an EMBL/GenBank/DDBJ whole genome shotgun (WGS) entry which is preliminary data.</text>
</comment>